<comment type="activity regulation">
    <text evidence="7">Uridylyltransferase (UTase) activity is inhibited by glutamine, while glutamine activates uridylyl-removing (UR) activity.</text>
</comment>
<dbReference type="SUPFAM" id="SSF81301">
    <property type="entry name" value="Nucleotidyltransferase"/>
    <property type="match status" value="1"/>
</dbReference>
<feature type="domain" description="ACT" evidence="8">
    <location>
        <begin position="795"/>
        <end position="873"/>
    </location>
</feature>
<feature type="region of interest" description="Uridylyltransferase" evidence="7">
    <location>
        <begin position="1"/>
        <end position="325"/>
    </location>
</feature>
<comment type="domain">
    <text evidence="7">Has four distinct domains: an N-terminal nucleotidyltransferase (NT) domain responsible for UTase activity, a central HD domain that encodes UR activity, and two C-terminal ACT domains that seem to have a role in glutamine sensing.</text>
</comment>
<dbReference type="InterPro" id="IPR002912">
    <property type="entry name" value="ACT_dom"/>
</dbReference>
<dbReference type="InterPro" id="IPR003607">
    <property type="entry name" value="HD/PDEase_dom"/>
</dbReference>
<keyword evidence="5 7" id="KW-0460">Magnesium</keyword>
<evidence type="ECO:0000259" key="8">
    <source>
        <dbReference type="PROSITE" id="PS51671"/>
    </source>
</evidence>
<evidence type="ECO:0000313" key="10">
    <source>
        <dbReference type="EMBL" id="SPD71929.1"/>
    </source>
</evidence>
<dbReference type="InterPro" id="IPR010043">
    <property type="entry name" value="UTase/UR"/>
</dbReference>
<keyword evidence="2 7" id="KW-0548">Nucleotidyltransferase</keyword>
<dbReference type="SUPFAM" id="SSF109604">
    <property type="entry name" value="HD-domain/PDEase-like"/>
    <property type="match status" value="1"/>
</dbReference>
<dbReference type="GO" id="GO:0006808">
    <property type="term" value="P:regulation of nitrogen utilization"/>
    <property type="evidence" value="ECO:0007669"/>
    <property type="project" value="UniProtKB-UniRule"/>
</dbReference>
<gene>
    <name evidence="7 10" type="primary">glnD</name>
    <name evidence="10" type="ORF">PITCH_A1100028</name>
</gene>
<dbReference type="CDD" id="cd04899">
    <property type="entry name" value="ACT_ACR-UUR-like_2"/>
    <property type="match status" value="1"/>
</dbReference>
<dbReference type="Pfam" id="PF03445">
    <property type="entry name" value="DUF294"/>
    <property type="match status" value="1"/>
</dbReference>
<dbReference type="InterPro" id="IPR043519">
    <property type="entry name" value="NT_sf"/>
</dbReference>
<comment type="catalytic activity">
    <reaction evidence="7">
        <text>[protein-PII]-uridylyl-L-tyrosine + H2O = [protein-PII]-L-tyrosine + UMP + H(+)</text>
        <dbReference type="Rhea" id="RHEA:48600"/>
        <dbReference type="Rhea" id="RHEA-COMP:12147"/>
        <dbReference type="Rhea" id="RHEA-COMP:12148"/>
        <dbReference type="ChEBI" id="CHEBI:15377"/>
        <dbReference type="ChEBI" id="CHEBI:15378"/>
        <dbReference type="ChEBI" id="CHEBI:46858"/>
        <dbReference type="ChEBI" id="CHEBI:57865"/>
        <dbReference type="ChEBI" id="CHEBI:90602"/>
    </reaction>
</comment>
<evidence type="ECO:0000256" key="4">
    <source>
        <dbReference type="ARBA" id="ARBA00022801"/>
    </source>
</evidence>
<evidence type="ECO:0000259" key="9">
    <source>
        <dbReference type="PROSITE" id="PS51831"/>
    </source>
</evidence>
<dbReference type="EC" id="2.7.7.59" evidence="7"/>
<dbReference type="Gene3D" id="3.30.70.260">
    <property type="match status" value="1"/>
</dbReference>
<dbReference type="Pfam" id="PF08335">
    <property type="entry name" value="GlnD_UR_UTase"/>
    <property type="match status" value="1"/>
</dbReference>
<feature type="domain" description="HD" evidence="9">
    <location>
        <begin position="441"/>
        <end position="558"/>
    </location>
</feature>
<dbReference type="GO" id="GO:0008773">
    <property type="term" value="F:[protein-PII] uridylyltransferase activity"/>
    <property type="evidence" value="ECO:0007669"/>
    <property type="project" value="UniProtKB-UniRule"/>
</dbReference>
<dbReference type="SUPFAM" id="SSF55021">
    <property type="entry name" value="ACT-like"/>
    <property type="match status" value="2"/>
</dbReference>
<dbReference type="EC" id="3.1.4.-" evidence="7"/>
<dbReference type="InterPro" id="IPR013546">
    <property type="entry name" value="PII_UdlTrfase/GS_AdlTrfase"/>
</dbReference>
<evidence type="ECO:0000256" key="7">
    <source>
        <dbReference type="HAMAP-Rule" id="MF_00277"/>
    </source>
</evidence>
<evidence type="ECO:0000256" key="5">
    <source>
        <dbReference type="ARBA" id="ARBA00022842"/>
    </source>
</evidence>
<evidence type="ECO:0000256" key="1">
    <source>
        <dbReference type="ARBA" id="ARBA00022679"/>
    </source>
</evidence>
<dbReference type="EMBL" id="OJIN01000014">
    <property type="protein sequence ID" value="SPD71929.1"/>
    <property type="molecule type" value="Genomic_DNA"/>
</dbReference>
<dbReference type="Pfam" id="PF01842">
    <property type="entry name" value="ACT"/>
    <property type="match status" value="1"/>
</dbReference>
<name>A0A445MR82_9BACT</name>
<reference evidence="10" key="1">
    <citation type="submission" date="2018-01" db="EMBL/GenBank/DDBJ databases">
        <authorList>
            <person name="Regsiter A."/>
            <person name="William W."/>
        </authorList>
    </citation>
    <scope>NUCLEOTIDE SEQUENCE</scope>
    <source>
        <strain evidence="10">TRIP AH-1</strain>
    </source>
</reference>
<dbReference type="CDD" id="cd04900">
    <property type="entry name" value="ACT_UUR-like_1"/>
    <property type="match status" value="1"/>
</dbReference>
<dbReference type="InterPro" id="IPR006674">
    <property type="entry name" value="HD_domain"/>
</dbReference>
<dbReference type="SMART" id="SM00471">
    <property type="entry name" value="HDc"/>
    <property type="match status" value="1"/>
</dbReference>
<comment type="caution">
    <text evidence="7">Lacks conserved residue(s) required for the propagation of feature annotation.</text>
</comment>
<dbReference type="Gene3D" id="1.10.3090.10">
    <property type="entry name" value="cca-adding enzyme, domain 2"/>
    <property type="match status" value="1"/>
</dbReference>
<keyword evidence="3" id="KW-0677">Repeat</keyword>
<feature type="domain" description="ACT" evidence="8">
    <location>
        <begin position="683"/>
        <end position="763"/>
    </location>
</feature>
<dbReference type="PROSITE" id="PS51831">
    <property type="entry name" value="HD"/>
    <property type="match status" value="1"/>
</dbReference>
<dbReference type="CDD" id="cd05401">
    <property type="entry name" value="NT_GlnE_GlnD_like"/>
    <property type="match status" value="1"/>
</dbReference>
<accession>A0A445MR82</accession>
<dbReference type="SUPFAM" id="SSF81593">
    <property type="entry name" value="Nucleotidyltransferase substrate binding subunit/domain"/>
    <property type="match status" value="1"/>
</dbReference>
<dbReference type="PANTHER" id="PTHR47320">
    <property type="entry name" value="BIFUNCTIONAL URIDYLYLTRANSFERASE/URIDYLYL-REMOVING ENZYME"/>
    <property type="match status" value="1"/>
</dbReference>
<dbReference type="Pfam" id="PF01966">
    <property type="entry name" value="HD"/>
    <property type="match status" value="1"/>
</dbReference>
<dbReference type="PIRSF" id="PIRSF006288">
    <property type="entry name" value="PII_uridyltransf"/>
    <property type="match status" value="1"/>
</dbReference>
<dbReference type="NCBIfam" id="TIGR01693">
    <property type="entry name" value="UTase_glnD"/>
    <property type="match status" value="1"/>
</dbReference>
<comment type="similarity">
    <text evidence="7">Belongs to the GlnD family.</text>
</comment>
<proteinExistence type="inferred from homology"/>
<dbReference type="Pfam" id="PF24931">
    <property type="entry name" value="ACT_ACR9_3rd"/>
    <property type="match status" value="1"/>
</dbReference>
<dbReference type="GO" id="GO:0008081">
    <property type="term" value="F:phosphoric diester hydrolase activity"/>
    <property type="evidence" value="ECO:0007669"/>
    <property type="project" value="UniProtKB-UniRule"/>
</dbReference>
<dbReference type="InterPro" id="IPR005105">
    <property type="entry name" value="GlnD_Uridyltrans_N"/>
</dbReference>
<keyword evidence="4 7" id="KW-0378">Hydrolase</keyword>
<comment type="function">
    <text evidence="7">Modifies, by uridylylation and deuridylylation, the PII regulatory proteins (GlnB and homologs), in response to the nitrogen status of the cell that GlnD senses through the glutamine level. Under low glutamine levels, catalyzes the conversion of the PII proteins and UTP to PII-UMP and PPi, while under higher glutamine levels, GlnD hydrolyzes PII-UMP to PII and UMP (deuridylylation). Thus, controls uridylylation state and activity of the PII proteins, and plays an important role in the regulation of nitrogen metabolism.</text>
</comment>
<evidence type="ECO:0000256" key="6">
    <source>
        <dbReference type="ARBA" id="ARBA00023268"/>
    </source>
</evidence>
<keyword evidence="1 7" id="KW-0808">Transferase</keyword>
<organism evidence="10">
    <name type="scientific">uncultured Desulfobacterium sp</name>
    <dbReference type="NCBI Taxonomy" id="201089"/>
    <lineage>
        <taxon>Bacteria</taxon>
        <taxon>Pseudomonadati</taxon>
        <taxon>Thermodesulfobacteriota</taxon>
        <taxon>Desulfobacteria</taxon>
        <taxon>Desulfobacterales</taxon>
        <taxon>Desulfobacteriaceae</taxon>
        <taxon>Desulfobacterium</taxon>
        <taxon>environmental samples</taxon>
    </lineage>
</organism>
<dbReference type="AlphaFoldDB" id="A0A445MR82"/>
<dbReference type="HAMAP" id="MF_00277">
    <property type="entry name" value="PII_uridylyl_transf"/>
    <property type="match status" value="1"/>
</dbReference>
<protein>
    <recommendedName>
        <fullName evidence="7">Bifunctional uridylyltransferase/uridylyl-removing enzyme</fullName>
        <shortName evidence="7">UTase/UR</shortName>
    </recommendedName>
    <alternativeName>
        <fullName evidence="7">Bifunctional [protein-PII] modification enzyme</fullName>
    </alternativeName>
    <alternativeName>
        <fullName evidence="7">Bifunctional nitrogen sensor protein</fullName>
    </alternativeName>
    <domain>
        <recommendedName>
            <fullName evidence="7">[Protein-PII] uridylyltransferase</fullName>
            <shortName evidence="7">PII uridylyltransferase</shortName>
            <shortName evidence="7">UTase</shortName>
            <ecNumber evidence="7">2.7.7.59</ecNumber>
        </recommendedName>
    </domain>
    <domain>
        <recommendedName>
            <fullName evidence="7">[Protein-PII]-UMP uridylyl-removing enzyme</fullName>
            <shortName evidence="7">UR</shortName>
            <ecNumber evidence="7">3.1.4.-</ecNumber>
        </recommendedName>
    </domain>
</protein>
<evidence type="ECO:0000256" key="3">
    <source>
        <dbReference type="ARBA" id="ARBA00022737"/>
    </source>
</evidence>
<dbReference type="InterPro" id="IPR045865">
    <property type="entry name" value="ACT-like_dom_sf"/>
</dbReference>
<sequence>MKTLAFEELKQAKASLVKRFADNGLQDNFQSQYTEIMDQYFRQTHEESINGQALFTGKHPFALVAVGGYGRKELCLHSDLDVMILFRSKIPDGAKVLTEEIFFPLWDLGLDIGYGIRSIKDCISLSLDDFQALTSLMDARFVCGDSTIYLTLMEDLQKRVLPKRAASFGRWLEDQDKIRGEEFGDASYMLEPHLKEGIGGLRDYHHILWLARAFFNLGVPRDLEYYGRLTHKEYKELRDNLAFIWLVRNHLHMLSGRRNDRLHFHYQDKIAEKTGFKDKKNFPAVEQFLGRLHCSMSAIKSLHRSFICAHLTKRPASGTADTPTGLSKGLYVHQQEIYFESSTVILSDPHILMDIFERRSVSGIELSLESLRLVREFTYLVDDGFRRSKRTVAAFLNIISNKFAHDALDQMFETGLLDAFIPEFGEIKDRVQYDAYHMFPVGRHLLETFRHLKEAARQKELVFPAILSELPDTLPLFLAALLHDIGKTGENHSIKGADMAEKILKRWACDRKVTEDVVFLIKNHLLLAETATRRDLNDEKIVVSCCRIISDVNRLKMLYLLTWADSKATGPKVWNSWTSNLVQELFFKILHILERKELATVSASQIMEDTLSEVRRLMAGNIEGGELEAFFDIMTTRYILNVAPREITRHIAIVRDFKSGLSSGGPHGFLLDTREKPADGCWEIIFTAKDRPGVFSELAGVFALNNINILSADIYTWRDGTVVDIFRVSRPLDPIHPEETWHKVEKDLENTFKGRLSLGYRLGQKARPFVSSEQIRPSRPPKVITDNKTSDFFTIIEVFADDRVGLLYEITQVLSALKLDIRIAKIATKADQIADIFYVRDFDGQKIEDEGQLKEIREALHYRLANRPIPYYK</sequence>
<dbReference type="PROSITE" id="PS51671">
    <property type="entry name" value="ACT"/>
    <property type="match status" value="2"/>
</dbReference>
<comment type="catalytic activity">
    <reaction evidence="7">
        <text>[protein-PII]-L-tyrosine + UTP = [protein-PII]-uridylyl-L-tyrosine + diphosphate</text>
        <dbReference type="Rhea" id="RHEA:13673"/>
        <dbReference type="Rhea" id="RHEA-COMP:12147"/>
        <dbReference type="Rhea" id="RHEA-COMP:12148"/>
        <dbReference type="ChEBI" id="CHEBI:33019"/>
        <dbReference type="ChEBI" id="CHEBI:46398"/>
        <dbReference type="ChEBI" id="CHEBI:46858"/>
        <dbReference type="ChEBI" id="CHEBI:90602"/>
        <dbReference type="EC" id="2.7.7.59"/>
    </reaction>
</comment>
<comment type="cofactor">
    <cofactor evidence="7">
        <name>Mg(2+)</name>
        <dbReference type="ChEBI" id="CHEBI:18420"/>
    </cofactor>
</comment>
<dbReference type="CDD" id="cd00077">
    <property type="entry name" value="HDc"/>
    <property type="match status" value="1"/>
</dbReference>
<evidence type="ECO:0000256" key="2">
    <source>
        <dbReference type="ARBA" id="ARBA00022695"/>
    </source>
</evidence>
<dbReference type="PANTHER" id="PTHR47320:SF1">
    <property type="entry name" value="BIFUNCTIONAL URIDYLYLTRANSFERASE_URIDYLYL-REMOVING ENZYME"/>
    <property type="match status" value="1"/>
</dbReference>
<keyword evidence="6 7" id="KW-0511">Multifunctional enzyme</keyword>